<name>A0AAJ0G903_9PEZI</name>
<proteinExistence type="predicted"/>
<keyword evidence="2" id="KW-1185">Reference proteome</keyword>
<reference evidence="1" key="1">
    <citation type="submission" date="2023-04" db="EMBL/GenBank/DDBJ databases">
        <title>Black Yeasts Isolated from many extreme environments.</title>
        <authorList>
            <person name="Coleine C."/>
            <person name="Stajich J.E."/>
            <person name="Selbmann L."/>
        </authorList>
    </citation>
    <scope>NUCLEOTIDE SEQUENCE</scope>
    <source>
        <strain evidence="1">CCFEE 5312</strain>
    </source>
</reference>
<comment type="caution">
    <text evidence="1">The sequence shown here is derived from an EMBL/GenBank/DDBJ whole genome shotgun (WGS) entry which is preliminary data.</text>
</comment>
<evidence type="ECO:0000313" key="2">
    <source>
        <dbReference type="Proteomes" id="UP001271007"/>
    </source>
</evidence>
<organism evidence="1 2">
    <name type="scientific">Extremus antarcticus</name>
    <dbReference type="NCBI Taxonomy" id="702011"/>
    <lineage>
        <taxon>Eukaryota</taxon>
        <taxon>Fungi</taxon>
        <taxon>Dikarya</taxon>
        <taxon>Ascomycota</taxon>
        <taxon>Pezizomycotina</taxon>
        <taxon>Dothideomycetes</taxon>
        <taxon>Dothideomycetidae</taxon>
        <taxon>Mycosphaerellales</taxon>
        <taxon>Extremaceae</taxon>
        <taxon>Extremus</taxon>
    </lineage>
</organism>
<dbReference type="EMBL" id="JAWDJX010000043">
    <property type="protein sequence ID" value="KAK3048965.1"/>
    <property type="molecule type" value="Genomic_DNA"/>
</dbReference>
<protein>
    <recommendedName>
        <fullName evidence="3">F-box domain-containing protein</fullName>
    </recommendedName>
</protein>
<accession>A0AAJ0G903</accession>
<dbReference type="Proteomes" id="UP001271007">
    <property type="component" value="Unassembled WGS sequence"/>
</dbReference>
<gene>
    <name evidence="1" type="ORF">LTR09_009619</name>
</gene>
<evidence type="ECO:0000313" key="1">
    <source>
        <dbReference type="EMBL" id="KAK3048965.1"/>
    </source>
</evidence>
<evidence type="ECO:0008006" key="3">
    <source>
        <dbReference type="Google" id="ProtNLM"/>
    </source>
</evidence>
<dbReference type="AlphaFoldDB" id="A0AAJ0G903"/>
<sequence>MLSKLRRNSKEPIDAISIKADNNALQDAIESPQLPGRLTFFDLPAELRNEIYELVTLDATLTLPSTLFTGTISQKAKLALRRRKPVSVANINGLLLASRQCRQEYLSILLSTINVVVEIKDFDFDNLMRVSSSLNETDIRALQSNRNLCLQLDTRNCTQKDLGAIRKWLVFRTEERNQLPWRYEFPLSKHLPPSKVGCVRLMRELEYYADNISSLAADVDESQQAELLAIINAFESRAMALEEELGRRFDVAFYISIEKSSQHPSGVRNEGEVMCIRNGVFLSTRRRESMAAYWSIGKSDIHFHHDRYLGRIWEVPQRMRVLAIQAKIGTYSNLFSICLEETKSHGGLFESANVLHATGCAVPQLLQRGQDTDQPAWNNFVRVWHQSAIFE</sequence>